<dbReference type="PROSITE" id="PS50088">
    <property type="entry name" value="ANK_REPEAT"/>
    <property type="match status" value="5"/>
</dbReference>
<dbReference type="EMBL" id="CCKQ01004388">
    <property type="protein sequence ID" value="CDW75543.1"/>
    <property type="molecule type" value="Genomic_DNA"/>
</dbReference>
<dbReference type="OrthoDB" id="307232at2759"/>
<organism evidence="4 5">
    <name type="scientific">Stylonychia lemnae</name>
    <name type="common">Ciliate</name>
    <dbReference type="NCBI Taxonomy" id="5949"/>
    <lineage>
        <taxon>Eukaryota</taxon>
        <taxon>Sar</taxon>
        <taxon>Alveolata</taxon>
        <taxon>Ciliophora</taxon>
        <taxon>Intramacronucleata</taxon>
        <taxon>Spirotrichea</taxon>
        <taxon>Stichotrichia</taxon>
        <taxon>Sporadotrichida</taxon>
        <taxon>Oxytrichidae</taxon>
        <taxon>Stylonychinae</taxon>
        <taxon>Stylonychia</taxon>
    </lineage>
</organism>
<sequence>MLTQSESSFIHQLNIHGGDLDLDSQQNLHNNLNGGANNSIKSKIDEFTLLIRIIKLERIHFLKEIQFKQLFIITQKDMFTGDSILHYAIFDNKTELTKQIIELNQNEVNMRNEDGNTPLAYACLRGNLEIVKLLHSTGAIMNQKNQANLSPLMMAIHNSHYFVVHYLLGIEQVVEGVLGAFELYRLLQFGISSLSSQIFFLLVEVFQNKIEEIQGKYGQSIWDMKYSNQSSQNADVFNNVNGQDMSKDDAYNSIDNSNSLTYKDMLAANQSGYTLLHFACSCGNYDIFEFILSQVQNLAQLLFEYDNHTKETPLHWAVLKNNYRIVQQLIVEYQSIVGLNFDQDRADQSELHINQSSIQRDSLKSILDLENNNQHTPFFVAITKGYLDVAEILLENGLSSIDVKDMAGDTPLHWGVILGNIKTVEFLISKGINVDEQNYNQNTPLMIACTHSHFGIVETLIRHNANVNKENANGMISFHAACLSGNIDVVEYLLDNKADFMKRDRKNFLPLHYAVIKDQAKLIKYLQTERHFSILNPKYFYDNTQTLMSLAVLNGSYQTIQLFASEWGDNLDIRDTEGNTYLHLAAMSGHVNVFLFFLNKQISISSKNSRGKTAIELAKIYKQDHLIRYLRDNFEETNVLRNFVSNTNLNANAAQNISNHNNNSRQRH</sequence>
<dbReference type="SUPFAM" id="SSF48403">
    <property type="entry name" value="Ankyrin repeat"/>
    <property type="match status" value="2"/>
</dbReference>
<keyword evidence="5" id="KW-1185">Reference proteome</keyword>
<dbReference type="Pfam" id="PF12796">
    <property type="entry name" value="Ank_2"/>
    <property type="match status" value="4"/>
</dbReference>
<dbReference type="OMA" id="LHRAACY"/>
<feature type="repeat" description="ANK" evidence="3">
    <location>
        <begin position="407"/>
        <end position="439"/>
    </location>
</feature>
<dbReference type="AlphaFoldDB" id="A0A078A221"/>
<keyword evidence="1" id="KW-0677">Repeat</keyword>
<dbReference type="Gene3D" id="1.25.40.20">
    <property type="entry name" value="Ankyrin repeat-containing domain"/>
    <property type="match status" value="4"/>
</dbReference>
<evidence type="ECO:0000256" key="3">
    <source>
        <dbReference type="PROSITE-ProRule" id="PRU00023"/>
    </source>
</evidence>
<feature type="repeat" description="ANK" evidence="3">
    <location>
        <begin position="114"/>
        <end position="146"/>
    </location>
</feature>
<dbReference type="InterPro" id="IPR002110">
    <property type="entry name" value="Ankyrin_rpt"/>
</dbReference>
<dbReference type="PANTHER" id="PTHR24198">
    <property type="entry name" value="ANKYRIN REPEAT AND PROTEIN KINASE DOMAIN-CONTAINING PROTEIN"/>
    <property type="match status" value="1"/>
</dbReference>
<reference evidence="4 5" key="1">
    <citation type="submission" date="2014-06" db="EMBL/GenBank/DDBJ databases">
        <authorList>
            <person name="Swart Estienne"/>
        </authorList>
    </citation>
    <scope>NUCLEOTIDE SEQUENCE [LARGE SCALE GENOMIC DNA]</scope>
    <source>
        <strain evidence="4 5">130c</strain>
    </source>
</reference>
<dbReference type="PRINTS" id="PR01415">
    <property type="entry name" value="ANKYRIN"/>
</dbReference>
<dbReference type="SMART" id="SM00248">
    <property type="entry name" value="ANK"/>
    <property type="match status" value="13"/>
</dbReference>
<proteinExistence type="predicted"/>
<evidence type="ECO:0000313" key="5">
    <source>
        <dbReference type="Proteomes" id="UP000039865"/>
    </source>
</evidence>
<dbReference type="InterPro" id="IPR036770">
    <property type="entry name" value="Ankyrin_rpt-contain_sf"/>
</dbReference>
<dbReference type="InParanoid" id="A0A078A221"/>
<dbReference type="Proteomes" id="UP000039865">
    <property type="component" value="Unassembled WGS sequence"/>
</dbReference>
<dbReference type="PROSITE" id="PS50297">
    <property type="entry name" value="ANK_REP_REGION"/>
    <property type="match status" value="5"/>
</dbReference>
<gene>
    <name evidence="4" type="primary">Contig12480.g13313</name>
    <name evidence="4" type="ORF">STYLEM_4533</name>
</gene>
<dbReference type="PANTHER" id="PTHR24198:SF165">
    <property type="entry name" value="ANKYRIN REPEAT-CONTAINING PROTEIN-RELATED"/>
    <property type="match status" value="1"/>
</dbReference>
<protein>
    <submittedName>
        <fullName evidence="4">Serine threonine-protein phosphatase 6 regulatory ankyrin repeat subunit a-like</fullName>
    </submittedName>
</protein>
<feature type="repeat" description="ANK" evidence="3">
    <location>
        <begin position="440"/>
        <end position="472"/>
    </location>
</feature>
<name>A0A078A221_STYLE</name>
<evidence type="ECO:0000313" key="4">
    <source>
        <dbReference type="EMBL" id="CDW75543.1"/>
    </source>
</evidence>
<evidence type="ECO:0000256" key="1">
    <source>
        <dbReference type="ARBA" id="ARBA00022737"/>
    </source>
</evidence>
<keyword evidence="2 3" id="KW-0040">ANK repeat</keyword>
<accession>A0A078A221</accession>
<dbReference type="Pfam" id="PF13637">
    <property type="entry name" value="Ank_4"/>
    <property type="match status" value="1"/>
</dbReference>
<feature type="repeat" description="ANK" evidence="3">
    <location>
        <begin position="473"/>
        <end position="505"/>
    </location>
</feature>
<feature type="repeat" description="ANK" evidence="3">
    <location>
        <begin position="577"/>
        <end position="609"/>
    </location>
</feature>
<evidence type="ECO:0000256" key="2">
    <source>
        <dbReference type="ARBA" id="ARBA00023043"/>
    </source>
</evidence>